<keyword evidence="1" id="KW-0472">Membrane</keyword>
<evidence type="ECO:0000256" key="1">
    <source>
        <dbReference type="SAM" id="Phobius"/>
    </source>
</evidence>
<sequence>MSKQSFFKSLKFFFYTILLMFTAPVVIYEAFKNQQHPLYWPVLVVGILLAIAAISMGFYSVKLLMDVIFGKKGKERKESK</sequence>
<keyword evidence="1" id="KW-0812">Transmembrane</keyword>
<proteinExistence type="predicted"/>
<dbReference type="AlphaFoldDB" id="A0AAE3EV33"/>
<dbReference type="RefSeq" id="WP_317902213.1">
    <property type="nucleotide sequence ID" value="NZ_JAIRBC010000013.1"/>
</dbReference>
<accession>A0AAE3EV33</accession>
<organism evidence="2 3">
    <name type="scientific">Cerina litoralis</name>
    <dbReference type="NCBI Taxonomy" id="2874477"/>
    <lineage>
        <taxon>Bacteria</taxon>
        <taxon>Pseudomonadati</taxon>
        <taxon>Bacteroidota</taxon>
        <taxon>Flavobacteriia</taxon>
        <taxon>Flavobacteriales</taxon>
        <taxon>Flavobacteriaceae</taxon>
        <taxon>Cerina</taxon>
    </lineage>
</organism>
<feature type="transmembrane region" description="Helical" evidence="1">
    <location>
        <begin position="37"/>
        <end position="61"/>
    </location>
</feature>
<feature type="transmembrane region" description="Helical" evidence="1">
    <location>
        <begin position="12"/>
        <end position="31"/>
    </location>
</feature>
<comment type="caution">
    <text evidence="2">The sequence shown here is derived from an EMBL/GenBank/DDBJ whole genome shotgun (WGS) entry which is preliminary data.</text>
</comment>
<evidence type="ECO:0000313" key="3">
    <source>
        <dbReference type="Proteomes" id="UP001200642"/>
    </source>
</evidence>
<keyword evidence="3" id="KW-1185">Reference proteome</keyword>
<dbReference type="EMBL" id="JAIRBC010000013">
    <property type="protein sequence ID" value="MCG2461065.1"/>
    <property type="molecule type" value="Genomic_DNA"/>
</dbReference>
<protein>
    <submittedName>
        <fullName evidence="2">DUF6095 family protein</fullName>
    </submittedName>
</protein>
<gene>
    <name evidence="2" type="ORF">K8352_09930</name>
</gene>
<evidence type="ECO:0000313" key="2">
    <source>
        <dbReference type="EMBL" id="MCG2461065.1"/>
    </source>
</evidence>
<dbReference type="Pfam" id="PF19589">
    <property type="entry name" value="DUF6095"/>
    <property type="match status" value="1"/>
</dbReference>
<dbReference type="Proteomes" id="UP001200642">
    <property type="component" value="Unassembled WGS sequence"/>
</dbReference>
<dbReference type="InterPro" id="IPR046077">
    <property type="entry name" value="DUF6095"/>
</dbReference>
<name>A0AAE3EV33_9FLAO</name>
<keyword evidence="1" id="KW-1133">Transmembrane helix</keyword>
<reference evidence="2" key="1">
    <citation type="submission" date="2023-02" db="EMBL/GenBank/DDBJ databases">
        <title>Genome of Flavobacteriaceae gen. nov. sp. strain F89.</title>
        <authorList>
            <person name="Wang Y."/>
        </authorList>
    </citation>
    <scope>NUCLEOTIDE SEQUENCE</scope>
    <source>
        <strain evidence="2">F89</strain>
    </source>
</reference>